<dbReference type="Proteomes" id="UP000636709">
    <property type="component" value="Unassembled WGS sequence"/>
</dbReference>
<dbReference type="NCBIfam" id="NF008277">
    <property type="entry name" value="PRK11055.1"/>
    <property type="match status" value="1"/>
</dbReference>
<keyword evidence="5" id="KW-1133">Transmembrane helix</keyword>
<dbReference type="PANTHER" id="PTHR10091">
    <property type="entry name" value="ALDOSE-1-EPIMERASE"/>
    <property type="match status" value="1"/>
</dbReference>
<organism evidence="6 7">
    <name type="scientific">Digitaria exilis</name>
    <dbReference type="NCBI Taxonomy" id="1010633"/>
    <lineage>
        <taxon>Eukaryota</taxon>
        <taxon>Viridiplantae</taxon>
        <taxon>Streptophyta</taxon>
        <taxon>Embryophyta</taxon>
        <taxon>Tracheophyta</taxon>
        <taxon>Spermatophyta</taxon>
        <taxon>Magnoliopsida</taxon>
        <taxon>Liliopsida</taxon>
        <taxon>Poales</taxon>
        <taxon>Poaceae</taxon>
        <taxon>PACMAD clade</taxon>
        <taxon>Panicoideae</taxon>
        <taxon>Panicodae</taxon>
        <taxon>Paniceae</taxon>
        <taxon>Anthephorinae</taxon>
        <taxon>Digitaria</taxon>
    </lineage>
</organism>
<evidence type="ECO:0000256" key="4">
    <source>
        <dbReference type="SAM" id="MobiDB-lite"/>
    </source>
</evidence>
<keyword evidence="7" id="KW-1185">Reference proteome</keyword>
<dbReference type="InterPro" id="IPR047215">
    <property type="entry name" value="Galactose_mutarotase-like"/>
</dbReference>
<evidence type="ECO:0000256" key="5">
    <source>
        <dbReference type="SAM" id="Phobius"/>
    </source>
</evidence>
<keyword evidence="3" id="KW-0119">Carbohydrate metabolism</keyword>
<evidence type="ECO:0000313" key="6">
    <source>
        <dbReference type="EMBL" id="KAF8728841.1"/>
    </source>
</evidence>
<evidence type="ECO:0000256" key="2">
    <source>
        <dbReference type="ARBA" id="ARBA00023235"/>
    </source>
</evidence>
<feature type="compositionally biased region" description="Pro residues" evidence="4">
    <location>
        <begin position="13"/>
        <end position="23"/>
    </location>
</feature>
<name>A0A835F5F7_9POAL</name>
<dbReference type="GO" id="GO:0004034">
    <property type="term" value="F:aldose 1-epimerase activity"/>
    <property type="evidence" value="ECO:0007669"/>
    <property type="project" value="TreeGrafter"/>
</dbReference>
<dbReference type="EMBL" id="JACEFO010001626">
    <property type="protein sequence ID" value="KAF8728841.1"/>
    <property type="molecule type" value="Genomic_DNA"/>
</dbReference>
<dbReference type="GO" id="GO:0030246">
    <property type="term" value="F:carbohydrate binding"/>
    <property type="evidence" value="ECO:0007669"/>
    <property type="project" value="InterPro"/>
</dbReference>
<comment type="similarity">
    <text evidence="1">Belongs to the aldose epimerase family.</text>
</comment>
<dbReference type="PANTHER" id="PTHR10091:SF47">
    <property type="entry name" value="ALDOSE 1-EPIMERASE"/>
    <property type="match status" value="1"/>
</dbReference>
<dbReference type="InterPro" id="IPR011013">
    <property type="entry name" value="Gal_mutarotase_sf_dom"/>
</dbReference>
<protein>
    <recommendedName>
        <fullName evidence="8">Aldose 1-epimerase</fullName>
    </recommendedName>
</protein>
<dbReference type="GO" id="GO:0006006">
    <property type="term" value="P:glucose metabolic process"/>
    <property type="evidence" value="ECO:0007669"/>
    <property type="project" value="TreeGrafter"/>
</dbReference>
<evidence type="ECO:0000256" key="3">
    <source>
        <dbReference type="ARBA" id="ARBA00023277"/>
    </source>
</evidence>
<evidence type="ECO:0000313" key="7">
    <source>
        <dbReference type="Proteomes" id="UP000636709"/>
    </source>
</evidence>
<proteinExistence type="inferred from homology"/>
<sequence length="455" mass="49055">MFERLKEQTALNPPRPPPPAAPPPCQLPIGALSAPGKRDLCRRLGATGYYFDHQPATAACPRHRINGGKGAVLLCIAVVLLGIGNGGVPGAAARKQGKQSLGFYELRRGEFSMVVTNWGATILARLHALLDLHSAPAPAALIVCVDLTAGHIDDVVLGYKDIGSYVNDTTYFGALVGRVANRIAGGRFTIKDHAYHTYKNDGKNTLHGGHRGFNQVFWSVRERVTGEFPHITFSYRSYDGEQGFPGNLDVLVTYKIDGDLSYSVTMYARPIDKPTPVNLAQHTYWNLRGHGNGTVLNHSVQIFASAVTPVRAGGDLIPTGAVAPVAGTPFDFRFPAAAGARIGEVEGGYDINYVLDGAADGQGVRKVAVVSEAESGRVMELWANQPGLQFYTGNFLKGDEGKGGAAYAKYGGMCLETQDYPDAVHEPEFPGEVYRPGQVYKHYMLYKLGACDCRQ</sequence>
<reference evidence="6" key="1">
    <citation type="submission" date="2020-07" db="EMBL/GenBank/DDBJ databases">
        <title>Genome sequence and genetic diversity analysis of an under-domesticated orphan crop, white fonio (Digitaria exilis).</title>
        <authorList>
            <person name="Bennetzen J.L."/>
            <person name="Chen S."/>
            <person name="Ma X."/>
            <person name="Wang X."/>
            <person name="Yssel A.E.J."/>
            <person name="Chaluvadi S.R."/>
            <person name="Johnson M."/>
            <person name="Gangashetty P."/>
            <person name="Hamidou F."/>
            <person name="Sanogo M.D."/>
            <person name="Zwaenepoel A."/>
            <person name="Wallace J."/>
            <person name="Van De Peer Y."/>
            <person name="Van Deynze A."/>
        </authorList>
    </citation>
    <scope>NUCLEOTIDE SEQUENCE</scope>
    <source>
        <tissue evidence="6">Leaves</tissue>
    </source>
</reference>
<dbReference type="CDD" id="cd09019">
    <property type="entry name" value="galactose_mutarotase_like"/>
    <property type="match status" value="1"/>
</dbReference>
<dbReference type="Gene3D" id="2.70.98.10">
    <property type="match status" value="1"/>
</dbReference>
<keyword evidence="5" id="KW-0812">Transmembrane</keyword>
<dbReference type="Pfam" id="PF01263">
    <property type="entry name" value="Aldose_epim"/>
    <property type="match status" value="1"/>
</dbReference>
<dbReference type="GO" id="GO:0033499">
    <property type="term" value="P:galactose catabolic process via UDP-galactose, Leloir pathway"/>
    <property type="evidence" value="ECO:0007669"/>
    <property type="project" value="TreeGrafter"/>
</dbReference>
<dbReference type="AlphaFoldDB" id="A0A835F5F7"/>
<evidence type="ECO:0008006" key="8">
    <source>
        <dbReference type="Google" id="ProtNLM"/>
    </source>
</evidence>
<comment type="caution">
    <text evidence="6">The sequence shown here is derived from an EMBL/GenBank/DDBJ whole genome shotgun (WGS) entry which is preliminary data.</text>
</comment>
<dbReference type="InterPro" id="IPR014718">
    <property type="entry name" value="GH-type_carb-bd"/>
</dbReference>
<evidence type="ECO:0000256" key="1">
    <source>
        <dbReference type="ARBA" id="ARBA00006206"/>
    </source>
</evidence>
<gene>
    <name evidence="6" type="ORF">HU200_018127</name>
</gene>
<feature type="transmembrane region" description="Helical" evidence="5">
    <location>
        <begin position="71"/>
        <end position="92"/>
    </location>
</feature>
<accession>A0A835F5F7</accession>
<feature type="region of interest" description="Disordered" evidence="4">
    <location>
        <begin position="1"/>
        <end position="23"/>
    </location>
</feature>
<keyword evidence="2" id="KW-0413">Isomerase</keyword>
<dbReference type="SUPFAM" id="SSF74650">
    <property type="entry name" value="Galactose mutarotase-like"/>
    <property type="match status" value="1"/>
</dbReference>
<dbReference type="InterPro" id="IPR008183">
    <property type="entry name" value="Aldose_1/G6P_1-epimerase"/>
</dbReference>
<dbReference type="OrthoDB" id="274691at2759"/>
<keyword evidence="5" id="KW-0472">Membrane</keyword>